<accession>A0A921L8Y9</accession>
<reference evidence="2" key="2">
    <citation type="submission" date="2021-09" db="EMBL/GenBank/DDBJ databases">
        <authorList>
            <person name="Gilroy R."/>
        </authorList>
    </citation>
    <scope>NUCLEOTIDE SEQUENCE</scope>
    <source>
        <strain evidence="2">7318</strain>
    </source>
</reference>
<proteinExistence type="predicted"/>
<dbReference type="Gene3D" id="3.60.15.10">
    <property type="entry name" value="Ribonuclease Z/Hydroxyacylglutathione hydrolase-like"/>
    <property type="match status" value="1"/>
</dbReference>
<dbReference type="SMART" id="SM00849">
    <property type="entry name" value="Lactamase_B"/>
    <property type="match status" value="1"/>
</dbReference>
<evidence type="ECO:0000313" key="2">
    <source>
        <dbReference type="EMBL" id="HJF84541.1"/>
    </source>
</evidence>
<feature type="domain" description="Metallo-beta-lactamase" evidence="1">
    <location>
        <begin position="11"/>
        <end position="187"/>
    </location>
</feature>
<gene>
    <name evidence="2" type="ORF">K8V65_02610</name>
</gene>
<evidence type="ECO:0000259" key="1">
    <source>
        <dbReference type="SMART" id="SM00849"/>
    </source>
</evidence>
<organism evidence="2 3">
    <name type="scientific">Megamonas hypermegale</name>
    <dbReference type="NCBI Taxonomy" id="158847"/>
    <lineage>
        <taxon>Bacteria</taxon>
        <taxon>Bacillati</taxon>
        <taxon>Bacillota</taxon>
        <taxon>Negativicutes</taxon>
        <taxon>Selenomonadales</taxon>
        <taxon>Selenomonadaceae</taxon>
        <taxon>Megamonas</taxon>
    </lineage>
</organism>
<name>A0A921L8Y9_9FIRM</name>
<dbReference type="SUPFAM" id="SSF56281">
    <property type="entry name" value="Metallo-hydrolase/oxidoreductase"/>
    <property type="match status" value="1"/>
</dbReference>
<sequence length="256" mass="28094">MQISVLASGSKGNCTLIRDDDTAVLIDAGISARRIQQKLSELHLDIRDISSILITHEHIDHIRGLKTLSKNYQIPLYAKLNTFKAMPFIRDIPTECCRALPDSSFTVGSLTVNSFTVPHDAAEPVGYNIQTKQGKITLATDLGFATDAVQQALDGSDILVLEANHDINLLQNGSYPWHLKKRILGTRGHLSNEAAGFTLKNLPHKPQEVILAHLSEHNNTPQTAVNTIRSIISQQENAAVNLHVASPDKTLSLNFN</sequence>
<dbReference type="InterPro" id="IPR036866">
    <property type="entry name" value="RibonucZ/Hydroxyglut_hydro"/>
</dbReference>
<dbReference type="InterPro" id="IPR052533">
    <property type="entry name" value="WalJ/YycJ-like"/>
</dbReference>
<dbReference type="InterPro" id="IPR001279">
    <property type="entry name" value="Metallo-B-lactamas"/>
</dbReference>
<evidence type="ECO:0000313" key="3">
    <source>
        <dbReference type="Proteomes" id="UP000780768"/>
    </source>
</evidence>
<reference evidence="2" key="1">
    <citation type="journal article" date="2021" name="PeerJ">
        <title>Extensive microbial diversity within the chicken gut microbiome revealed by metagenomics and culture.</title>
        <authorList>
            <person name="Gilroy R."/>
            <person name="Ravi A."/>
            <person name="Getino M."/>
            <person name="Pursley I."/>
            <person name="Horton D.L."/>
            <person name="Alikhan N.F."/>
            <person name="Baker D."/>
            <person name="Gharbi K."/>
            <person name="Hall N."/>
            <person name="Watson M."/>
            <person name="Adriaenssens E.M."/>
            <person name="Foster-Nyarko E."/>
            <person name="Jarju S."/>
            <person name="Secka A."/>
            <person name="Antonio M."/>
            <person name="Oren A."/>
            <person name="Chaudhuri R.R."/>
            <person name="La Ragione R."/>
            <person name="Hildebrand F."/>
            <person name="Pallen M.J."/>
        </authorList>
    </citation>
    <scope>NUCLEOTIDE SEQUENCE</scope>
    <source>
        <strain evidence="2">7318</strain>
    </source>
</reference>
<dbReference type="AlphaFoldDB" id="A0A921L8Y9"/>
<comment type="caution">
    <text evidence="2">The sequence shown here is derived from an EMBL/GenBank/DDBJ whole genome shotgun (WGS) entry which is preliminary data.</text>
</comment>
<dbReference type="Pfam" id="PF12706">
    <property type="entry name" value="Lactamase_B_2"/>
    <property type="match status" value="1"/>
</dbReference>
<dbReference type="Proteomes" id="UP000780768">
    <property type="component" value="Unassembled WGS sequence"/>
</dbReference>
<dbReference type="PANTHER" id="PTHR47619">
    <property type="entry name" value="METALLO-HYDROLASE YYCJ-RELATED"/>
    <property type="match status" value="1"/>
</dbReference>
<protein>
    <submittedName>
        <fullName evidence="2">MBL fold metallo-hydrolase</fullName>
    </submittedName>
</protein>
<dbReference type="PANTHER" id="PTHR47619:SF1">
    <property type="entry name" value="EXODEOXYRIBONUCLEASE WALJ"/>
    <property type="match status" value="1"/>
</dbReference>
<dbReference type="EMBL" id="DYVR01000069">
    <property type="protein sequence ID" value="HJF84541.1"/>
    <property type="molecule type" value="Genomic_DNA"/>
</dbReference>